<evidence type="ECO:0000259" key="2">
    <source>
        <dbReference type="Pfam" id="PF13649"/>
    </source>
</evidence>
<protein>
    <submittedName>
        <fullName evidence="4">SAM-dependent methyltransferase</fullName>
    </submittedName>
</protein>
<feature type="region of interest" description="Disordered" evidence="1">
    <location>
        <begin position="1"/>
        <end position="31"/>
    </location>
</feature>
<evidence type="ECO:0000256" key="1">
    <source>
        <dbReference type="SAM" id="MobiDB-lite"/>
    </source>
</evidence>
<keyword evidence="4" id="KW-0489">Methyltransferase</keyword>
<feature type="domain" description="S-adenosylmethionine-dependent methyltransferase Rv2258c-like winged HTH" evidence="3">
    <location>
        <begin position="57"/>
        <end position="127"/>
    </location>
</feature>
<keyword evidence="4" id="KW-0808">Transferase</keyword>
<accession>A0A2I0SP77</accession>
<dbReference type="PANTHER" id="PTHR45128">
    <property type="entry name" value="METHYLTRANSFERASE TYPE 11"/>
    <property type="match status" value="1"/>
</dbReference>
<organism evidence="4 5">
    <name type="scientific">Streptomyces populi</name>
    <dbReference type="NCBI Taxonomy" id="2058924"/>
    <lineage>
        <taxon>Bacteria</taxon>
        <taxon>Bacillati</taxon>
        <taxon>Actinomycetota</taxon>
        <taxon>Actinomycetes</taxon>
        <taxon>Kitasatosporales</taxon>
        <taxon>Streptomycetaceae</taxon>
        <taxon>Streptomyces</taxon>
    </lineage>
</organism>
<gene>
    <name evidence="4" type="ORF">CW362_17365</name>
</gene>
<name>A0A2I0SP77_9ACTN</name>
<dbReference type="InterPro" id="IPR041698">
    <property type="entry name" value="Methyltransf_25"/>
</dbReference>
<dbReference type="EMBL" id="PJOS01000030">
    <property type="protein sequence ID" value="PKT71700.1"/>
    <property type="molecule type" value="Genomic_DNA"/>
</dbReference>
<evidence type="ECO:0000259" key="3">
    <source>
        <dbReference type="Pfam" id="PF21320"/>
    </source>
</evidence>
<dbReference type="GO" id="GO:0008168">
    <property type="term" value="F:methyltransferase activity"/>
    <property type="evidence" value="ECO:0007669"/>
    <property type="project" value="UniProtKB-KW"/>
</dbReference>
<dbReference type="SUPFAM" id="SSF53335">
    <property type="entry name" value="S-adenosyl-L-methionine-dependent methyltransferases"/>
    <property type="match status" value="1"/>
</dbReference>
<dbReference type="RefSeq" id="WP_103550395.1">
    <property type="nucleotide sequence ID" value="NZ_JBHJSK010000002.1"/>
</dbReference>
<dbReference type="InterPro" id="IPR036388">
    <property type="entry name" value="WH-like_DNA-bd_sf"/>
</dbReference>
<dbReference type="Gene3D" id="3.40.50.150">
    <property type="entry name" value="Vaccinia Virus protein VP39"/>
    <property type="match status" value="1"/>
</dbReference>
<dbReference type="InterPro" id="IPR048711">
    <property type="entry name" value="WHD_Rv2258c"/>
</dbReference>
<dbReference type="Proteomes" id="UP000236178">
    <property type="component" value="Unassembled WGS sequence"/>
</dbReference>
<evidence type="ECO:0000313" key="4">
    <source>
        <dbReference type="EMBL" id="PKT71700.1"/>
    </source>
</evidence>
<dbReference type="InterPro" id="IPR053173">
    <property type="entry name" value="SAM-binding_MTase"/>
</dbReference>
<dbReference type="AlphaFoldDB" id="A0A2I0SP77"/>
<dbReference type="SUPFAM" id="SSF46785">
    <property type="entry name" value="Winged helix' DNA-binding domain"/>
    <property type="match status" value="1"/>
</dbReference>
<reference evidence="4 5" key="1">
    <citation type="submission" date="2017-12" db="EMBL/GenBank/DDBJ databases">
        <title>Streptomyces populusis sp. nov., a novel endophytic actinobacterium isolated from stems of Populus adenopoda Maxim.</title>
        <authorList>
            <person name="Wang Z."/>
        </authorList>
    </citation>
    <scope>NUCLEOTIDE SEQUENCE [LARGE SCALE GENOMIC DNA]</scope>
    <source>
        <strain evidence="4 5">A249</strain>
    </source>
</reference>
<evidence type="ECO:0000313" key="5">
    <source>
        <dbReference type="Proteomes" id="UP000236178"/>
    </source>
</evidence>
<dbReference type="GO" id="GO:0032259">
    <property type="term" value="P:methylation"/>
    <property type="evidence" value="ECO:0007669"/>
    <property type="project" value="UniProtKB-KW"/>
</dbReference>
<dbReference type="Pfam" id="PF13649">
    <property type="entry name" value="Methyltransf_25"/>
    <property type="match status" value="1"/>
</dbReference>
<feature type="domain" description="Methyltransferase" evidence="2">
    <location>
        <begin position="211"/>
        <end position="309"/>
    </location>
</feature>
<sequence length="394" mass="41680">MAPAFRHPAAPRSGLGVPPGRRGESAASAGSVADSPQAFSLRLFAAGLASAELMTCFLGLELGLYEALRRTGPATAARVAEESDLDARAVREWLEQQTCAGVLTVDEPGAPPEARRFTLPPAHAEALLDADSPNWIAPLVVMPIGGMAAVLPQLVDAYRGRRGLPYAAYGEALRGGQAGLNRGVFEHHLPGWISRHLPDIDARLRVPGSSIADVACGSGLSTLALARMFPDAEVHGLDLDEASIRDAEANLAATDPAERLRDRVRFRAGDAGDAGPAGHTLVCVFDALHDMSAPVDVLRACRRLTAPGGAVLLMEPSVGERFTPAAPDSERFHYAVSVLHCLPVGMSRTPSAATGTVMRPDTVRAYAAEAGLDTRVIDVGHPFHRLYRLTARPR</sequence>
<dbReference type="OrthoDB" id="9801363at2"/>
<dbReference type="InterPro" id="IPR029063">
    <property type="entry name" value="SAM-dependent_MTases_sf"/>
</dbReference>
<dbReference type="Pfam" id="PF21320">
    <property type="entry name" value="WHD_Rv2258c"/>
    <property type="match status" value="1"/>
</dbReference>
<proteinExistence type="predicted"/>
<dbReference type="CDD" id="cd02440">
    <property type="entry name" value="AdoMet_MTases"/>
    <property type="match status" value="1"/>
</dbReference>
<dbReference type="InterPro" id="IPR036390">
    <property type="entry name" value="WH_DNA-bd_sf"/>
</dbReference>
<keyword evidence="5" id="KW-1185">Reference proteome</keyword>
<dbReference type="Gene3D" id="1.10.10.10">
    <property type="entry name" value="Winged helix-like DNA-binding domain superfamily/Winged helix DNA-binding domain"/>
    <property type="match status" value="1"/>
</dbReference>
<comment type="caution">
    <text evidence="4">The sequence shown here is derived from an EMBL/GenBank/DDBJ whole genome shotgun (WGS) entry which is preliminary data.</text>
</comment>